<dbReference type="Pfam" id="PF02450">
    <property type="entry name" value="LCAT"/>
    <property type="match status" value="2"/>
</dbReference>
<dbReference type="SUPFAM" id="SSF53474">
    <property type="entry name" value="alpha/beta-Hydrolases"/>
    <property type="match status" value="1"/>
</dbReference>
<evidence type="ECO:0000256" key="1">
    <source>
        <dbReference type="ARBA" id="ARBA00010701"/>
    </source>
</evidence>
<dbReference type="InterPro" id="IPR029058">
    <property type="entry name" value="AB_hydrolase_fold"/>
</dbReference>
<protein>
    <recommendedName>
        <fullName evidence="4">Group XV phospholipase A2</fullName>
    </recommendedName>
</protein>
<dbReference type="InterPro" id="IPR003386">
    <property type="entry name" value="LACT/PDAT_acylTrfase"/>
</dbReference>
<evidence type="ECO:0000313" key="3">
    <source>
        <dbReference type="Proteomes" id="UP001476798"/>
    </source>
</evidence>
<accession>A0ABV0NT23</accession>
<dbReference type="Gene3D" id="3.40.50.1820">
    <property type="entry name" value="alpha/beta hydrolase"/>
    <property type="match status" value="2"/>
</dbReference>
<comment type="caution">
    <text evidence="2">The sequence shown here is derived from an EMBL/GenBank/DDBJ whole genome shotgun (WGS) entry which is preliminary data.</text>
</comment>
<name>A0ABV0NT23_9TELE</name>
<gene>
    <name evidence="2" type="ORF">GOODEAATRI_008833</name>
</gene>
<organism evidence="2 3">
    <name type="scientific">Goodea atripinnis</name>
    <dbReference type="NCBI Taxonomy" id="208336"/>
    <lineage>
        <taxon>Eukaryota</taxon>
        <taxon>Metazoa</taxon>
        <taxon>Chordata</taxon>
        <taxon>Craniata</taxon>
        <taxon>Vertebrata</taxon>
        <taxon>Euteleostomi</taxon>
        <taxon>Actinopterygii</taxon>
        <taxon>Neopterygii</taxon>
        <taxon>Teleostei</taxon>
        <taxon>Neoteleostei</taxon>
        <taxon>Acanthomorphata</taxon>
        <taxon>Ovalentaria</taxon>
        <taxon>Atherinomorphae</taxon>
        <taxon>Cyprinodontiformes</taxon>
        <taxon>Goodeidae</taxon>
        <taxon>Goodea</taxon>
    </lineage>
</organism>
<dbReference type="EMBL" id="JAHRIO010050454">
    <property type="protein sequence ID" value="MEQ2174527.1"/>
    <property type="molecule type" value="Genomic_DNA"/>
</dbReference>
<evidence type="ECO:0000313" key="2">
    <source>
        <dbReference type="EMBL" id="MEQ2174527.1"/>
    </source>
</evidence>
<dbReference type="PANTHER" id="PTHR11440">
    <property type="entry name" value="LECITHIN-CHOLESTEROL ACYLTRANSFERASE-RELATED"/>
    <property type="match status" value="1"/>
</dbReference>
<evidence type="ECO:0008006" key="4">
    <source>
        <dbReference type="Google" id="ProtNLM"/>
    </source>
</evidence>
<proteinExistence type="inferred from homology"/>
<comment type="similarity">
    <text evidence="1">Belongs to the AB hydrolase superfamily. Lipase family.</text>
</comment>
<keyword evidence="3" id="KW-1185">Reference proteome</keyword>
<dbReference type="Proteomes" id="UP001476798">
    <property type="component" value="Unassembled WGS sequence"/>
</dbReference>
<reference evidence="2 3" key="1">
    <citation type="submission" date="2021-06" db="EMBL/GenBank/DDBJ databases">
        <authorList>
            <person name="Palmer J.M."/>
        </authorList>
    </citation>
    <scope>NUCLEOTIDE SEQUENCE [LARGE SCALE GENOMIC DNA]</scope>
    <source>
        <strain evidence="2 3">GA_2019</strain>
        <tissue evidence="2">Muscle</tissue>
    </source>
</reference>
<sequence>MLLVAVPGDLGNQLEAKLDKPSVVHYICYKKTENFFTLWLNLELLVPYAIDCWIDNIRLIYNSTTHTSDAPPGVYVRVPGFGKTYSLEYLDPSKHSVGDNNRIPLISPLKIRSQQRTAVSTTWLLPYDHSWPKDQVFIKTPTTNYTVKDYEKLYSDIGFRDGWLMRKDTEPLVSDLTAPGVAVHCLYGNGIPTPEAFQYSDMFPDVEPDVVYGDGDGTVNLRSAVQCKRWTGQQKQPVALKELPGNEHVNMLTNITTVDYIKTVLFSP</sequence>